<dbReference type="AlphaFoldDB" id="B8B1A5"/>
<dbReference type="EMBL" id="CM000131">
    <property type="protein sequence ID" value="EEC79830.1"/>
    <property type="molecule type" value="Genomic_DNA"/>
</dbReference>
<gene>
    <name evidence="2" type="ORF">OsI_21289</name>
</gene>
<dbReference type="Proteomes" id="UP000007015">
    <property type="component" value="Chromosome 6"/>
</dbReference>
<feature type="compositionally biased region" description="Low complexity" evidence="1">
    <location>
        <begin position="1"/>
        <end position="14"/>
    </location>
</feature>
<reference evidence="2 3" key="1">
    <citation type="journal article" date="2005" name="PLoS Biol.">
        <title>The genomes of Oryza sativa: a history of duplications.</title>
        <authorList>
            <person name="Yu J."/>
            <person name="Wang J."/>
            <person name="Lin W."/>
            <person name="Li S."/>
            <person name="Li H."/>
            <person name="Zhou J."/>
            <person name="Ni P."/>
            <person name="Dong W."/>
            <person name="Hu S."/>
            <person name="Zeng C."/>
            <person name="Zhang J."/>
            <person name="Zhang Y."/>
            <person name="Li R."/>
            <person name="Xu Z."/>
            <person name="Li S."/>
            <person name="Li X."/>
            <person name="Zheng H."/>
            <person name="Cong L."/>
            <person name="Lin L."/>
            <person name="Yin J."/>
            <person name="Geng J."/>
            <person name="Li G."/>
            <person name="Shi J."/>
            <person name="Liu J."/>
            <person name="Lv H."/>
            <person name="Li J."/>
            <person name="Wang J."/>
            <person name="Deng Y."/>
            <person name="Ran L."/>
            <person name="Shi X."/>
            <person name="Wang X."/>
            <person name="Wu Q."/>
            <person name="Li C."/>
            <person name="Ren X."/>
            <person name="Wang J."/>
            <person name="Wang X."/>
            <person name="Li D."/>
            <person name="Liu D."/>
            <person name="Zhang X."/>
            <person name="Ji Z."/>
            <person name="Zhao W."/>
            <person name="Sun Y."/>
            <person name="Zhang Z."/>
            <person name="Bao J."/>
            <person name="Han Y."/>
            <person name="Dong L."/>
            <person name="Ji J."/>
            <person name="Chen P."/>
            <person name="Wu S."/>
            <person name="Liu J."/>
            <person name="Xiao Y."/>
            <person name="Bu D."/>
            <person name="Tan J."/>
            <person name="Yang L."/>
            <person name="Ye C."/>
            <person name="Zhang J."/>
            <person name="Xu J."/>
            <person name="Zhou Y."/>
            <person name="Yu Y."/>
            <person name="Zhang B."/>
            <person name="Zhuang S."/>
            <person name="Wei H."/>
            <person name="Liu B."/>
            <person name="Lei M."/>
            <person name="Yu H."/>
            <person name="Li Y."/>
            <person name="Xu H."/>
            <person name="Wei S."/>
            <person name="He X."/>
            <person name="Fang L."/>
            <person name="Zhang Z."/>
            <person name="Zhang Y."/>
            <person name="Huang X."/>
            <person name="Su Z."/>
            <person name="Tong W."/>
            <person name="Li J."/>
            <person name="Tong Z."/>
            <person name="Li S."/>
            <person name="Ye J."/>
            <person name="Wang L."/>
            <person name="Fang L."/>
            <person name="Lei T."/>
            <person name="Chen C."/>
            <person name="Chen H."/>
            <person name="Xu Z."/>
            <person name="Li H."/>
            <person name="Huang H."/>
            <person name="Zhang F."/>
            <person name="Xu H."/>
            <person name="Li N."/>
            <person name="Zhao C."/>
            <person name="Li S."/>
            <person name="Dong L."/>
            <person name="Huang Y."/>
            <person name="Li L."/>
            <person name="Xi Y."/>
            <person name="Qi Q."/>
            <person name="Li W."/>
            <person name="Zhang B."/>
            <person name="Hu W."/>
            <person name="Zhang Y."/>
            <person name="Tian X."/>
            <person name="Jiao Y."/>
            <person name="Liang X."/>
            <person name="Jin J."/>
            <person name="Gao L."/>
            <person name="Zheng W."/>
            <person name="Hao B."/>
            <person name="Liu S."/>
            <person name="Wang W."/>
            <person name="Yuan L."/>
            <person name="Cao M."/>
            <person name="McDermott J."/>
            <person name="Samudrala R."/>
            <person name="Wang J."/>
            <person name="Wong G.K."/>
            <person name="Yang H."/>
        </authorList>
    </citation>
    <scope>NUCLEOTIDE SEQUENCE [LARGE SCALE GENOMIC DNA]</scope>
    <source>
        <strain evidence="3">cv. 93-11</strain>
    </source>
</reference>
<name>B8B1A5_ORYSI</name>
<organism evidence="2 3">
    <name type="scientific">Oryza sativa subsp. indica</name>
    <name type="common">Rice</name>
    <dbReference type="NCBI Taxonomy" id="39946"/>
    <lineage>
        <taxon>Eukaryota</taxon>
        <taxon>Viridiplantae</taxon>
        <taxon>Streptophyta</taxon>
        <taxon>Embryophyta</taxon>
        <taxon>Tracheophyta</taxon>
        <taxon>Spermatophyta</taxon>
        <taxon>Magnoliopsida</taxon>
        <taxon>Liliopsida</taxon>
        <taxon>Poales</taxon>
        <taxon>Poaceae</taxon>
        <taxon>BOP clade</taxon>
        <taxon>Oryzoideae</taxon>
        <taxon>Oryzeae</taxon>
        <taxon>Oryzinae</taxon>
        <taxon>Oryza</taxon>
        <taxon>Oryza sativa</taxon>
    </lineage>
</organism>
<keyword evidence="3" id="KW-1185">Reference proteome</keyword>
<accession>B8B1A5</accession>
<evidence type="ECO:0000313" key="3">
    <source>
        <dbReference type="Proteomes" id="UP000007015"/>
    </source>
</evidence>
<proteinExistence type="predicted"/>
<evidence type="ECO:0000256" key="1">
    <source>
        <dbReference type="SAM" id="MobiDB-lite"/>
    </source>
</evidence>
<dbReference type="Gramene" id="BGIOSGA022136-TA">
    <property type="protein sequence ID" value="BGIOSGA022136-PA"/>
    <property type="gene ID" value="BGIOSGA022136"/>
</dbReference>
<evidence type="ECO:0000313" key="2">
    <source>
        <dbReference type="EMBL" id="EEC79830.1"/>
    </source>
</evidence>
<dbReference type="HOGENOM" id="CLU_2403532_0_0_1"/>
<protein>
    <submittedName>
        <fullName evidence="2">Uncharacterized protein</fullName>
    </submittedName>
</protein>
<feature type="region of interest" description="Disordered" evidence="1">
    <location>
        <begin position="54"/>
        <end position="93"/>
    </location>
</feature>
<feature type="region of interest" description="Disordered" evidence="1">
    <location>
        <begin position="1"/>
        <end position="23"/>
    </location>
</feature>
<sequence>MAFLPFKSKSPSSSTVGWFHGSESERNWTVAEESFGEEEEEQRVAVVGGLLLIRTSPGGGGTEKESGGLAPAPARSRRRGIAGADDDAQHRGG</sequence>